<sequence length="215" mass="24450">MSFKHLLTRKHLPSSDPHNQELVYLKRNLQIAIIDDEEFPEFNSLRNAGYSPVHFKDIDSFDQLLPYPIIVCDIQGVGKNFGGTGQGAYIVSQVNELFPDKYVIVVSSKSASLKVTSMISKADKKLLRGNSDEINQALLDAVKTMGSSIERWKRVRKHLIEQKNIDLLDVWVIEQEFISSVNSRDKSKIERFIKNHADDMVKGLLINFISGLIFT</sequence>
<evidence type="ECO:0000313" key="1">
    <source>
        <dbReference type="EMBL" id="PMN94816.1"/>
    </source>
</evidence>
<organism evidence="1 2">
    <name type="scientific">Enterovibrio norvegicus</name>
    <dbReference type="NCBI Taxonomy" id="188144"/>
    <lineage>
        <taxon>Bacteria</taxon>
        <taxon>Pseudomonadati</taxon>
        <taxon>Pseudomonadota</taxon>
        <taxon>Gammaproteobacteria</taxon>
        <taxon>Vibrionales</taxon>
        <taxon>Vibrionaceae</taxon>
        <taxon>Enterovibrio</taxon>
    </lineage>
</organism>
<proteinExistence type="predicted"/>
<name>A0A2N7LGX9_9GAMM</name>
<dbReference type="Proteomes" id="UP000235387">
    <property type="component" value="Unassembled WGS sequence"/>
</dbReference>
<dbReference type="EMBL" id="MDAL01000002">
    <property type="protein sequence ID" value="PMN94816.1"/>
    <property type="molecule type" value="Genomic_DNA"/>
</dbReference>
<reference evidence="2" key="1">
    <citation type="submission" date="2016-07" db="EMBL/GenBank/DDBJ databases">
        <title>Nontailed viruses are major unrecognized killers of bacteria in the ocean.</title>
        <authorList>
            <person name="Kauffman K."/>
            <person name="Hussain F."/>
            <person name="Yang J."/>
            <person name="Arevalo P."/>
            <person name="Brown J."/>
            <person name="Cutler M."/>
            <person name="Kelly L."/>
            <person name="Polz M.F."/>
        </authorList>
    </citation>
    <scope>NUCLEOTIDE SEQUENCE [LARGE SCALE GENOMIC DNA]</scope>
    <source>
        <strain evidence="2">10N.261.45.A10</strain>
    </source>
</reference>
<accession>A0A2N7LGX9</accession>
<comment type="caution">
    <text evidence="1">The sequence shown here is derived from an EMBL/GenBank/DDBJ whole genome shotgun (WGS) entry which is preliminary data.</text>
</comment>
<gene>
    <name evidence="1" type="ORF">BCT23_01940</name>
</gene>
<dbReference type="AlphaFoldDB" id="A0A2N7LGX9"/>
<protein>
    <submittedName>
        <fullName evidence="1">Uncharacterized protein</fullName>
    </submittedName>
</protein>
<evidence type="ECO:0000313" key="2">
    <source>
        <dbReference type="Proteomes" id="UP000235387"/>
    </source>
</evidence>